<evidence type="ECO:0000313" key="4">
    <source>
        <dbReference type="EMBL" id="RIJ44225.1"/>
    </source>
</evidence>
<dbReference type="Pfam" id="PF00248">
    <property type="entry name" value="Aldo_ket_red"/>
    <property type="match status" value="1"/>
</dbReference>
<dbReference type="PANTHER" id="PTHR43625">
    <property type="entry name" value="AFLATOXIN B1 ALDEHYDE REDUCTASE"/>
    <property type="match status" value="1"/>
</dbReference>
<accession>A0A0D5CF72</accession>
<dbReference type="PANTHER" id="PTHR43625:SF40">
    <property type="entry name" value="ALDO-KETO REDUCTASE YAKC [NADP(+)]"/>
    <property type="match status" value="1"/>
</dbReference>
<dbReference type="InterPro" id="IPR050791">
    <property type="entry name" value="Aldo-Keto_reductase"/>
</dbReference>
<reference evidence="4 6" key="2">
    <citation type="submission" date="2018-08" db="EMBL/GenBank/DDBJ databases">
        <title>Genome Sequence of Clavibacter michiganensis Subspecies type strains, and the Atypical Peach-Colored Strains Isolated from Tomato.</title>
        <authorList>
            <person name="Osdaghi E."/>
            <person name="Portier P."/>
            <person name="Briand M."/>
            <person name="Jacques M.-A."/>
        </authorList>
    </citation>
    <scope>NUCLEOTIDE SEQUENCE [LARGE SCALE GENOMIC DNA]</scope>
    <source>
        <strain evidence="4 6">CFBP 6488</strain>
    </source>
</reference>
<keyword evidence="1" id="KW-0560">Oxidoreductase</keyword>
<evidence type="ECO:0000256" key="1">
    <source>
        <dbReference type="ARBA" id="ARBA00023002"/>
    </source>
</evidence>
<dbReference type="EMBL" id="CP011043">
    <property type="protein sequence ID" value="AJW78303.1"/>
    <property type="molecule type" value="Genomic_DNA"/>
</dbReference>
<sequence length="329" mass="35163">MKHIHTGTGLDVGRIGLGCMGMSAFYDGHGQDEAESIRTLHRAVDQGVTLFDTAEAYGPFTNERLVGSALAGRRDDVVIATKFGLLRHAPGKDAEDYERGMDSSPAGIRIAVEASLQRLGTDRIDVLYQHRVDPAVPIEETVGAMKELVDEGKVLHLGLSEAAPDTIRRAHAVHPISVLQSEYSIWTRDPEGPVLDALRELGIGLVAYSPLGRGFLTGAISSAADLSAADYRSSSPRFAEEAFAQNMRIVDAVKDVAGELDATPAQVALAWILAQGDDIAVIPGTKRVARLDENVAADAVTLTPDQLTRISSLPTPAGDRYADMSAIDR</sequence>
<dbReference type="HOGENOM" id="CLU_023205_2_1_11"/>
<evidence type="ECO:0000313" key="3">
    <source>
        <dbReference type="EMBL" id="AJW78303.1"/>
    </source>
</evidence>
<dbReference type="RefSeq" id="WP_045526876.1">
    <property type="nucleotide sequence ID" value="NZ_CP011043.1"/>
</dbReference>
<dbReference type="AlphaFoldDB" id="A0A0D5CF72"/>
<proteinExistence type="predicted"/>
<evidence type="ECO:0000313" key="5">
    <source>
        <dbReference type="Proteomes" id="UP000032604"/>
    </source>
</evidence>
<dbReference type="CDD" id="cd19076">
    <property type="entry name" value="AKR_AKR13A_13D"/>
    <property type="match status" value="1"/>
</dbReference>
<name>A0A0D5CF72_9MICO</name>
<dbReference type="InterPro" id="IPR036812">
    <property type="entry name" value="NAD(P)_OxRdtase_dom_sf"/>
</dbReference>
<evidence type="ECO:0000259" key="2">
    <source>
        <dbReference type="Pfam" id="PF00248"/>
    </source>
</evidence>
<evidence type="ECO:0000313" key="6">
    <source>
        <dbReference type="Proteomes" id="UP000266634"/>
    </source>
</evidence>
<dbReference type="GO" id="GO:0005737">
    <property type="term" value="C:cytoplasm"/>
    <property type="evidence" value="ECO:0007669"/>
    <property type="project" value="TreeGrafter"/>
</dbReference>
<dbReference type="Proteomes" id="UP000266634">
    <property type="component" value="Unassembled WGS sequence"/>
</dbReference>
<dbReference type="OrthoDB" id="9768793at2"/>
<dbReference type="Proteomes" id="UP000032604">
    <property type="component" value="Chromosome"/>
</dbReference>
<dbReference type="InterPro" id="IPR023210">
    <property type="entry name" value="NADP_OxRdtase_dom"/>
</dbReference>
<feature type="domain" description="NADP-dependent oxidoreductase" evidence="2">
    <location>
        <begin position="15"/>
        <end position="312"/>
    </location>
</feature>
<dbReference type="KEGG" id="cmh:VO01_03440"/>
<protein>
    <submittedName>
        <fullName evidence="3">Aldo/keto reductase</fullName>
    </submittedName>
</protein>
<dbReference type="SUPFAM" id="SSF51430">
    <property type="entry name" value="NAD(P)-linked oxidoreductase"/>
    <property type="match status" value="1"/>
</dbReference>
<dbReference type="PATRIC" id="fig|33014.5.peg.724"/>
<dbReference type="Gene3D" id="3.20.20.100">
    <property type="entry name" value="NADP-dependent oxidoreductase domain"/>
    <property type="match status" value="1"/>
</dbReference>
<organism evidence="3 5">
    <name type="scientific">Clavibacter michiganensis subsp. insidiosus</name>
    <dbReference type="NCBI Taxonomy" id="33014"/>
    <lineage>
        <taxon>Bacteria</taxon>
        <taxon>Bacillati</taxon>
        <taxon>Actinomycetota</taxon>
        <taxon>Actinomycetes</taxon>
        <taxon>Micrococcales</taxon>
        <taxon>Microbacteriaceae</taxon>
        <taxon>Clavibacter</taxon>
    </lineage>
</organism>
<reference evidence="3 5" key="1">
    <citation type="journal article" date="2015" name="Genome Announc.">
        <title>Complete Genome Sequence of Clavibacter michiganensis subsp. insidiosus R1-1 Using PacBio Single-Molecule Real-Time Technology.</title>
        <authorList>
            <person name="Lu Y."/>
            <person name="Samac D.A."/>
            <person name="Glazebrook J."/>
            <person name="Ishimaru C.A."/>
        </authorList>
    </citation>
    <scope>NUCLEOTIDE SEQUENCE [LARGE SCALE GENOMIC DNA]</scope>
    <source>
        <strain evidence="3 5">R1-1</strain>
    </source>
</reference>
<dbReference type="GO" id="GO:0016491">
    <property type="term" value="F:oxidoreductase activity"/>
    <property type="evidence" value="ECO:0007669"/>
    <property type="project" value="UniProtKB-KW"/>
</dbReference>
<gene>
    <name evidence="4" type="ORF">DZF93_03640</name>
    <name evidence="3" type="ORF">VO01_03440</name>
</gene>
<dbReference type="EMBL" id="QWEA01000076">
    <property type="protein sequence ID" value="RIJ44225.1"/>
    <property type="molecule type" value="Genomic_DNA"/>
</dbReference>